<evidence type="ECO:0000256" key="5">
    <source>
        <dbReference type="SAM" id="Coils"/>
    </source>
</evidence>
<evidence type="ECO:0000256" key="4">
    <source>
        <dbReference type="ARBA" id="ARBA00023136"/>
    </source>
</evidence>
<dbReference type="GO" id="GO:0005829">
    <property type="term" value="C:cytosol"/>
    <property type="evidence" value="ECO:0007669"/>
    <property type="project" value="TreeGrafter"/>
</dbReference>
<comment type="subcellular location">
    <subcellularLocation>
        <location evidence="1">Membrane</location>
    </subcellularLocation>
</comment>
<keyword evidence="3 7" id="KW-1133">Transmembrane helix</keyword>
<dbReference type="GO" id="GO:0043066">
    <property type="term" value="P:negative regulation of apoptotic process"/>
    <property type="evidence" value="ECO:0007669"/>
    <property type="project" value="TreeGrafter"/>
</dbReference>
<dbReference type="GO" id="GO:0044183">
    <property type="term" value="F:protein folding chaperone"/>
    <property type="evidence" value="ECO:0007669"/>
    <property type="project" value="InterPro"/>
</dbReference>
<dbReference type="InterPro" id="IPR000580">
    <property type="entry name" value="TSC22/Bun"/>
</dbReference>
<keyword evidence="4 7" id="KW-0472">Membrane</keyword>
<reference evidence="8" key="2">
    <citation type="submission" date="2021-08" db="EMBL/GenBank/DDBJ databases">
        <authorList>
            <person name="Eriksson T."/>
        </authorList>
    </citation>
    <scope>NUCLEOTIDE SEQUENCE</scope>
    <source>
        <strain evidence="8">Stoneville</strain>
        <tissue evidence="8">Whole head</tissue>
    </source>
</reference>
<evidence type="ECO:0000256" key="6">
    <source>
        <dbReference type="SAM" id="MobiDB-lite"/>
    </source>
</evidence>
<dbReference type="GO" id="GO:0005634">
    <property type="term" value="C:nucleus"/>
    <property type="evidence" value="ECO:0007669"/>
    <property type="project" value="TreeGrafter"/>
</dbReference>
<feature type="compositionally biased region" description="Low complexity" evidence="6">
    <location>
        <begin position="816"/>
        <end position="841"/>
    </location>
</feature>
<dbReference type="AlphaFoldDB" id="A0A8J6H5S3"/>
<dbReference type="GO" id="GO:0006357">
    <property type="term" value="P:regulation of transcription by RNA polymerase II"/>
    <property type="evidence" value="ECO:0007669"/>
    <property type="project" value="InterPro"/>
</dbReference>
<reference evidence="8" key="1">
    <citation type="journal article" date="2020" name="J Insects Food Feed">
        <title>The yellow mealworm (Tenebrio molitor) genome: a resource for the emerging insects as food and feed industry.</title>
        <authorList>
            <person name="Eriksson T."/>
            <person name="Andere A."/>
            <person name="Kelstrup H."/>
            <person name="Emery V."/>
            <person name="Picard C."/>
        </authorList>
    </citation>
    <scope>NUCLEOTIDE SEQUENCE</scope>
    <source>
        <strain evidence="8">Stoneville</strain>
        <tissue evidence="8">Whole head</tissue>
    </source>
</reference>
<dbReference type="PANTHER" id="PTHR46745:SF1">
    <property type="entry name" value="TSC22 DOMAIN FAMILY PROTEIN 1"/>
    <property type="match status" value="1"/>
</dbReference>
<dbReference type="Proteomes" id="UP000719412">
    <property type="component" value="Unassembled WGS sequence"/>
</dbReference>
<dbReference type="InterPro" id="IPR005351">
    <property type="entry name" value="ASTER"/>
</dbReference>
<accession>A0A8J6H5S3</accession>
<dbReference type="GO" id="GO:0008284">
    <property type="term" value="P:positive regulation of cell population proliferation"/>
    <property type="evidence" value="ECO:0007669"/>
    <property type="project" value="TreeGrafter"/>
</dbReference>
<feature type="region of interest" description="Disordered" evidence="6">
    <location>
        <begin position="213"/>
        <end position="239"/>
    </location>
</feature>
<dbReference type="Pfam" id="PF03669">
    <property type="entry name" value="ASTER"/>
    <property type="match status" value="1"/>
</dbReference>
<keyword evidence="9" id="KW-1185">Reference proteome</keyword>
<dbReference type="EMBL" id="JABDTM020028636">
    <property type="protein sequence ID" value="KAH0808620.1"/>
    <property type="molecule type" value="Genomic_DNA"/>
</dbReference>
<gene>
    <name evidence="8" type="ORF">GEV33_014169</name>
</gene>
<feature type="coiled-coil region" evidence="5">
    <location>
        <begin position="767"/>
        <end position="801"/>
    </location>
</feature>
<protein>
    <submittedName>
        <fullName evidence="8">Uncharacterized protein</fullName>
    </submittedName>
</protein>
<comment type="caution">
    <text evidence="8">The sequence shown here is derived from an EMBL/GenBank/DDBJ whole genome shotgun (WGS) entry which is preliminary data.</text>
</comment>
<dbReference type="GO" id="GO:0045048">
    <property type="term" value="P:protein insertion into ER membrane"/>
    <property type="evidence" value="ECO:0007669"/>
    <property type="project" value="InterPro"/>
</dbReference>
<evidence type="ECO:0000256" key="7">
    <source>
        <dbReference type="SAM" id="Phobius"/>
    </source>
</evidence>
<sequence length="841" mass="91949">MDEIKNVFGHVINLMEQDNRGVQLGCYSVALIGLSVAIRRVRPFSRFRKPKDIPDRFIKERKELTGLVESIDPNGALLMVRHKPLLALPGLPGGHLPVKISGVTVSGLGLSWLQAVVTGHEVKFIPLAKGRDFVQCQVLLPKNEKNKQKFINLGESLVKVGFGNVADIEKPISTDRNFLMYYNRLQVAENYARRKELGVKYYIRPVRMLPGSVDPRRPDKVQRYKPPTANTNGQGEDLTPDYMNILGQRATTANAAAEATADKHVVDGVGAVNVSTATIAEPNLQPHHTAEEGQAEETAPNSNATNVIPTSPQYGVAIIPTNVSIADLPTETVTISTDTVIDTTAKQLPDDSKDLHSTPSRNDRFKVVKIASLEPFKRGRWKCMDYVDEAPPPITQPSKVTQSTGSISVPAAGVYLQTQSLPQQQIQQMLLQGGYTNGTQFFPNVPAQMIPQTQYFYPPGANMQTQTLPQQLVNATGVPSSMPTQFINASQPYFATGVVQNSGFALPPNYQNVQYVPANILQNQGSAFVPTSQTVQLPANFQQSQTYAGQPNVTAPMVNGHAFPQQNEQQQVTSSSLPTQAAKSVILNTSVQQPVVSQSQISQPNIQNQIPVVQNSTQSQSVPVIQNQQYQQNTNFQQLPNQSQNSTQVQPNVVQNTQVFDQNQSAPKVVPAPIFDQNQAPQVVSVPSILDKTQANNVYTNPQFDMNVNSLTVLENPDASAETVNETSSGTEVTSDNPDDPSKTNPVVNAIDNKIEQAMDLVKSHLMYTVREEVEVLKEKIAELMEKIQQLETENNFLRSQIPKSQAPGAATPILTTSTPMVNPTTTTTTTSTAPNETGQQ</sequence>
<feature type="region of interest" description="Disordered" evidence="6">
    <location>
        <begin position="717"/>
        <end position="745"/>
    </location>
</feature>
<dbReference type="Gene3D" id="1.20.5.490">
    <property type="entry name" value="Single helix bin"/>
    <property type="match status" value="1"/>
</dbReference>
<dbReference type="GO" id="GO:0005789">
    <property type="term" value="C:endoplasmic reticulum membrane"/>
    <property type="evidence" value="ECO:0007669"/>
    <property type="project" value="InterPro"/>
</dbReference>
<evidence type="ECO:0000256" key="1">
    <source>
        <dbReference type="ARBA" id="ARBA00004370"/>
    </source>
</evidence>
<dbReference type="PANTHER" id="PTHR46745">
    <property type="entry name" value="TSC22 DOMAIN FAMILY PROTEIN 1"/>
    <property type="match status" value="1"/>
</dbReference>
<proteinExistence type="predicted"/>
<evidence type="ECO:0000256" key="3">
    <source>
        <dbReference type="ARBA" id="ARBA00022989"/>
    </source>
</evidence>
<evidence type="ECO:0000256" key="2">
    <source>
        <dbReference type="ARBA" id="ARBA00022692"/>
    </source>
</evidence>
<evidence type="ECO:0000313" key="8">
    <source>
        <dbReference type="EMBL" id="KAH0808620.1"/>
    </source>
</evidence>
<dbReference type="SUPFAM" id="SSF58026">
    <property type="entry name" value="Delta-sleep-inducing peptide immunoreactive peptide"/>
    <property type="match status" value="1"/>
</dbReference>
<organism evidence="8 9">
    <name type="scientific">Tenebrio molitor</name>
    <name type="common">Yellow mealworm beetle</name>
    <dbReference type="NCBI Taxonomy" id="7067"/>
    <lineage>
        <taxon>Eukaryota</taxon>
        <taxon>Metazoa</taxon>
        <taxon>Ecdysozoa</taxon>
        <taxon>Arthropoda</taxon>
        <taxon>Hexapoda</taxon>
        <taxon>Insecta</taxon>
        <taxon>Pterygota</taxon>
        <taxon>Neoptera</taxon>
        <taxon>Endopterygota</taxon>
        <taxon>Coleoptera</taxon>
        <taxon>Polyphaga</taxon>
        <taxon>Cucujiformia</taxon>
        <taxon>Tenebrionidae</taxon>
        <taxon>Tenebrio</taxon>
    </lineage>
</organism>
<name>A0A8J6H5S3_TENMO</name>
<feature type="region of interest" description="Disordered" evidence="6">
    <location>
        <begin position="280"/>
        <end position="304"/>
    </location>
</feature>
<feature type="region of interest" description="Disordered" evidence="6">
    <location>
        <begin position="803"/>
        <end position="841"/>
    </location>
</feature>
<dbReference type="CDD" id="cd21936">
    <property type="entry name" value="ZIP_TSC22D"/>
    <property type="match status" value="1"/>
</dbReference>
<keyword evidence="2 7" id="KW-0812">Transmembrane</keyword>
<keyword evidence="5" id="KW-0175">Coiled coil</keyword>
<feature type="compositionally biased region" description="Polar residues" evidence="6">
    <location>
        <begin position="722"/>
        <end position="736"/>
    </location>
</feature>
<feature type="transmembrane region" description="Helical" evidence="7">
    <location>
        <begin position="22"/>
        <end position="41"/>
    </location>
</feature>
<evidence type="ECO:0000313" key="9">
    <source>
        <dbReference type="Proteomes" id="UP000719412"/>
    </source>
</evidence>
<dbReference type="Pfam" id="PF01166">
    <property type="entry name" value="TSC22"/>
    <property type="match status" value="1"/>
</dbReference>